<dbReference type="AlphaFoldDB" id="A0AAW0JZR6"/>
<reference evidence="1 2" key="1">
    <citation type="journal article" date="2018" name="Sci. Data">
        <title>The draft genome sequence of cork oak.</title>
        <authorList>
            <person name="Ramos A.M."/>
            <person name="Usie A."/>
            <person name="Barbosa P."/>
            <person name="Barros P.M."/>
            <person name="Capote T."/>
            <person name="Chaves I."/>
            <person name="Simoes F."/>
            <person name="Abreu I."/>
            <person name="Carrasquinho I."/>
            <person name="Faro C."/>
            <person name="Guimaraes J.B."/>
            <person name="Mendonca D."/>
            <person name="Nobrega F."/>
            <person name="Rodrigues L."/>
            <person name="Saibo N.J.M."/>
            <person name="Varela M.C."/>
            <person name="Egas C."/>
            <person name="Matos J."/>
            <person name="Miguel C.M."/>
            <person name="Oliveira M.M."/>
            <person name="Ricardo C.P."/>
            <person name="Goncalves S."/>
        </authorList>
    </citation>
    <scope>NUCLEOTIDE SEQUENCE [LARGE SCALE GENOMIC DNA]</scope>
    <source>
        <strain evidence="2">cv. HL8</strain>
    </source>
</reference>
<comment type="caution">
    <text evidence="1">The sequence shown here is derived from an EMBL/GenBank/DDBJ whole genome shotgun (WGS) entry which is preliminary data.</text>
</comment>
<protein>
    <submittedName>
        <fullName evidence="1">Uncharacterized protein</fullName>
    </submittedName>
</protein>
<name>A0AAW0JZR6_QUESU</name>
<organism evidence="1 2">
    <name type="scientific">Quercus suber</name>
    <name type="common">Cork oak</name>
    <dbReference type="NCBI Taxonomy" id="58331"/>
    <lineage>
        <taxon>Eukaryota</taxon>
        <taxon>Viridiplantae</taxon>
        <taxon>Streptophyta</taxon>
        <taxon>Embryophyta</taxon>
        <taxon>Tracheophyta</taxon>
        <taxon>Spermatophyta</taxon>
        <taxon>Magnoliopsida</taxon>
        <taxon>eudicotyledons</taxon>
        <taxon>Gunneridae</taxon>
        <taxon>Pentapetalae</taxon>
        <taxon>rosids</taxon>
        <taxon>fabids</taxon>
        <taxon>Fagales</taxon>
        <taxon>Fagaceae</taxon>
        <taxon>Quercus</taxon>
    </lineage>
</organism>
<dbReference type="Proteomes" id="UP000237347">
    <property type="component" value="Unassembled WGS sequence"/>
</dbReference>
<accession>A0AAW0JZR6</accession>
<evidence type="ECO:0000313" key="2">
    <source>
        <dbReference type="Proteomes" id="UP000237347"/>
    </source>
</evidence>
<dbReference type="EMBL" id="PKMF04000424">
    <property type="protein sequence ID" value="KAK7832490.1"/>
    <property type="molecule type" value="Genomic_DNA"/>
</dbReference>
<evidence type="ECO:0000313" key="1">
    <source>
        <dbReference type="EMBL" id="KAK7832490.1"/>
    </source>
</evidence>
<keyword evidence="2" id="KW-1185">Reference proteome</keyword>
<gene>
    <name evidence="1" type="ORF">CFP56_026506</name>
</gene>
<proteinExistence type="predicted"/>
<sequence length="21" mass="2583">MPPLLRFHQFSLSFFNVLIFE</sequence>